<evidence type="ECO:0000256" key="1">
    <source>
        <dbReference type="SAM" id="MobiDB-lite"/>
    </source>
</evidence>
<organism evidence="2 3">
    <name type="scientific">Camelus dromedarius</name>
    <name type="common">Dromedary</name>
    <name type="synonym">Arabian camel</name>
    <dbReference type="NCBI Taxonomy" id="9838"/>
    <lineage>
        <taxon>Eukaryota</taxon>
        <taxon>Metazoa</taxon>
        <taxon>Chordata</taxon>
        <taxon>Craniata</taxon>
        <taxon>Vertebrata</taxon>
        <taxon>Euteleostomi</taxon>
        <taxon>Mammalia</taxon>
        <taxon>Eutheria</taxon>
        <taxon>Laurasiatheria</taxon>
        <taxon>Artiodactyla</taxon>
        <taxon>Tylopoda</taxon>
        <taxon>Camelidae</taxon>
        <taxon>Camelus</taxon>
    </lineage>
</organism>
<gene>
    <name evidence="2" type="ORF">Cadr_000019756</name>
</gene>
<accession>A0A5N4D5W6</accession>
<feature type="compositionally biased region" description="Basic and acidic residues" evidence="1">
    <location>
        <begin position="20"/>
        <end position="29"/>
    </location>
</feature>
<proteinExistence type="predicted"/>
<evidence type="ECO:0000313" key="3">
    <source>
        <dbReference type="Proteomes" id="UP000299084"/>
    </source>
</evidence>
<name>A0A5N4D5W6_CAMDR</name>
<reference evidence="2 3" key="1">
    <citation type="journal article" date="2019" name="Mol. Ecol. Resour.">
        <title>Improving Illumina assemblies with Hi-C and long reads: an example with the North African dromedary.</title>
        <authorList>
            <person name="Elbers J.P."/>
            <person name="Rogers M.F."/>
            <person name="Perelman P.L."/>
            <person name="Proskuryakova A.A."/>
            <person name="Serdyukova N.A."/>
            <person name="Johnson W.E."/>
            <person name="Horin P."/>
            <person name="Corander J."/>
            <person name="Murphy D."/>
            <person name="Burger P.A."/>
        </authorList>
    </citation>
    <scope>NUCLEOTIDE SEQUENCE [LARGE SCALE GENOMIC DNA]</scope>
    <source>
        <strain evidence="2">Drom800</strain>
        <tissue evidence="2">Blood</tissue>
    </source>
</reference>
<evidence type="ECO:0000313" key="2">
    <source>
        <dbReference type="EMBL" id="KAB1266533.1"/>
    </source>
</evidence>
<protein>
    <submittedName>
        <fullName evidence="2">Uncharacterized protein</fullName>
    </submittedName>
</protein>
<sequence length="237" mass="26386">MRRVGGTDLQYNHILYPEVGDPRTGDSEPHFGSPAQSPAPERQALRALGFEGQWGLTAGAPQDWGNRDFMLKGRTPKPPVHQDPGQKKKFDRSLGQVYLLVSEMCGYGSPRGPRSWWQTYWGTFGPATVLECLRPNHLTALRHSPTHQQTGCLKTKQPSGLAPRHDLAHQRAPAPPTRKPDKHLDQPHPPGVRQQKQRNHHPATTWALARSMSRPVQPQDTSAPKPSCARTDSLPQP</sequence>
<feature type="compositionally biased region" description="Polar residues" evidence="1">
    <location>
        <begin position="146"/>
        <end position="158"/>
    </location>
</feature>
<dbReference type="EMBL" id="JWIN03000016">
    <property type="protein sequence ID" value="KAB1266533.1"/>
    <property type="molecule type" value="Genomic_DNA"/>
</dbReference>
<keyword evidence="3" id="KW-1185">Reference proteome</keyword>
<feature type="compositionally biased region" description="Polar residues" evidence="1">
    <location>
        <begin position="214"/>
        <end position="224"/>
    </location>
</feature>
<dbReference type="Proteomes" id="UP000299084">
    <property type="component" value="Unassembled WGS sequence"/>
</dbReference>
<feature type="region of interest" description="Disordered" evidence="1">
    <location>
        <begin position="145"/>
        <end position="237"/>
    </location>
</feature>
<feature type="region of interest" description="Disordered" evidence="1">
    <location>
        <begin position="17"/>
        <end position="42"/>
    </location>
</feature>
<comment type="caution">
    <text evidence="2">The sequence shown here is derived from an EMBL/GenBank/DDBJ whole genome shotgun (WGS) entry which is preliminary data.</text>
</comment>
<dbReference type="AlphaFoldDB" id="A0A5N4D5W6"/>